<reference evidence="7 8" key="2">
    <citation type="submission" date="2020-02" db="EMBL/GenBank/DDBJ databases">
        <title>Candidatus Galacturonibacter soehngenii shows hetero-acetogenic catabolism of galacturonic acid but lacks a canonical carbon monoxide dehydrogenase/acetyl-CoA synthase complex.</title>
        <authorList>
            <person name="Diender M."/>
            <person name="Stouten G.R."/>
            <person name="Petersen J.F."/>
            <person name="Nielsen P.H."/>
            <person name="Dueholm M.S."/>
            <person name="Pronk J.T."/>
            <person name="Van Loosdrecht M.C.M."/>
        </authorList>
    </citation>
    <scope>NUCLEOTIDE SEQUENCE [LARGE SCALE GENOMIC DNA]</scope>
    <source>
        <strain evidence="7">GalUA</strain>
    </source>
</reference>
<dbReference type="InterPro" id="IPR005899">
    <property type="entry name" value="Na_pump_deCOase"/>
</dbReference>
<dbReference type="GO" id="GO:0005886">
    <property type="term" value="C:plasma membrane"/>
    <property type="evidence" value="ECO:0007669"/>
    <property type="project" value="UniProtKB-SubCell"/>
</dbReference>
<gene>
    <name evidence="7" type="ORF">F7O84_03220</name>
</gene>
<dbReference type="EMBL" id="WAGX01000004">
    <property type="protein sequence ID" value="KAB1439421.1"/>
    <property type="molecule type" value="Genomic_DNA"/>
</dbReference>
<keyword evidence="2" id="KW-1003">Cell membrane</keyword>
<protein>
    <submittedName>
        <fullName evidence="7">DUF3887 domain-containing protein</fullName>
    </submittedName>
</protein>
<dbReference type="AlphaFoldDB" id="A0A7V7QLM5"/>
<sequence length="243" mass="27314">MLNMKKIITILCLFTLVFSTLLYTSANSETKSYNGYTAEDLKSNSESLYTSLSSFTEEEIEQYIKSADTITSQAVQSWADVKDEIGEFVAFGDFAVEESENVITTKLLIDYTQKDITLTVVFDENLTVLSILMEKENSLIEKMSKAGLNTLMGMGTVFAILIFITFLISLFKYIRIWEERGKSKNENLKIEVEKTQPAVKEEVLNEEVDDLELVAVIAAAIASATNTSVDGFVVRSIKRRDKK</sequence>
<keyword evidence="3 6" id="KW-0812">Transmembrane</keyword>
<name>A0A7V7QLM5_9FIRM</name>
<comment type="caution">
    <text evidence="7">The sequence shown here is derived from an EMBL/GenBank/DDBJ whole genome shotgun (WGS) entry which is preliminary data.</text>
</comment>
<organism evidence="7 8">
    <name type="scientific">Candidatus Galacturonatibacter soehngenii</name>
    <dbReference type="NCBI Taxonomy" id="2307010"/>
    <lineage>
        <taxon>Bacteria</taxon>
        <taxon>Bacillati</taxon>
        <taxon>Bacillota</taxon>
        <taxon>Clostridia</taxon>
        <taxon>Lachnospirales</taxon>
        <taxon>Lachnospiraceae</taxon>
        <taxon>Candidatus Galacturonatibacter</taxon>
    </lineage>
</organism>
<dbReference type="GO" id="GO:0036376">
    <property type="term" value="P:sodium ion export across plasma membrane"/>
    <property type="evidence" value="ECO:0007669"/>
    <property type="project" value="InterPro"/>
</dbReference>
<proteinExistence type="predicted"/>
<accession>A0A7V7QLM5</accession>
<dbReference type="GO" id="GO:0015081">
    <property type="term" value="F:sodium ion transmembrane transporter activity"/>
    <property type="evidence" value="ECO:0007669"/>
    <property type="project" value="InterPro"/>
</dbReference>
<evidence type="ECO:0000256" key="2">
    <source>
        <dbReference type="ARBA" id="ARBA00022475"/>
    </source>
</evidence>
<feature type="transmembrane region" description="Helical" evidence="6">
    <location>
        <begin position="151"/>
        <end position="174"/>
    </location>
</feature>
<comment type="subcellular location">
    <subcellularLocation>
        <location evidence="1">Cell membrane</location>
    </subcellularLocation>
</comment>
<evidence type="ECO:0000256" key="5">
    <source>
        <dbReference type="ARBA" id="ARBA00023136"/>
    </source>
</evidence>
<dbReference type="Pfam" id="PF04277">
    <property type="entry name" value="OAD_gamma"/>
    <property type="match status" value="1"/>
</dbReference>
<dbReference type="Gene3D" id="3.10.450.590">
    <property type="match status" value="1"/>
</dbReference>
<reference evidence="7 8" key="1">
    <citation type="submission" date="2019-09" db="EMBL/GenBank/DDBJ databases">
        <authorList>
            <person name="Valk L.C."/>
        </authorList>
    </citation>
    <scope>NUCLEOTIDE SEQUENCE [LARGE SCALE GENOMIC DNA]</scope>
    <source>
        <strain evidence="7">GalUA</strain>
    </source>
</reference>
<keyword evidence="8" id="KW-1185">Reference proteome</keyword>
<keyword evidence="4 6" id="KW-1133">Transmembrane helix</keyword>
<evidence type="ECO:0000256" key="6">
    <source>
        <dbReference type="SAM" id="Phobius"/>
    </source>
</evidence>
<keyword evidence="5 6" id="KW-0472">Membrane</keyword>
<evidence type="ECO:0000256" key="4">
    <source>
        <dbReference type="ARBA" id="ARBA00022989"/>
    </source>
</evidence>
<evidence type="ECO:0000256" key="3">
    <source>
        <dbReference type="ARBA" id="ARBA00022692"/>
    </source>
</evidence>
<dbReference type="Proteomes" id="UP000461768">
    <property type="component" value="Unassembled WGS sequence"/>
</dbReference>
<evidence type="ECO:0000313" key="7">
    <source>
        <dbReference type="EMBL" id="KAB1439421.1"/>
    </source>
</evidence>
<evidence type="ECO:0000256" key="1">
    <source>
        <dbReference type="ARBA" id="ARBA00004236"/>
    </source>
</evidence>
<evidence type="ECO:0000313" key="8">
    <source>
        <dbReference type="Proteomes" id="UP000461768"/>
    </source>
</evidence>